<evidence type="ECO:0000256" key="1">
    <source>
        <dbReference type="SAM" id="Coils"/>
    </source>
</evidence>
<evidence type="ECO:0000313" key="2">
    <source>
        <dbReference type="EMBL" id="MQY23335.1"/>
    </source>
</evidence>
<dbReference type="AlphaFoldDB" id="A0A7K0DC18"/>
<feature type="coiled-coil region" evidence="1">
    <location>
        <begin position="2"/>
        <end position="29"/>
    </location>
</feature>
<accession>A0A7K0DC18</accession>
<organism evidence="2 3">
    <name type="scientific">Nocardia macrotermitis</name>
    <dbReference type="NCBI Taxonomy" id="2585198"/>
    <lineage>
        <taxon>Bacteria</taxon>
        <taxon>Bacillati</taxon>
        <taxon>Actinomycetota</taxon>
        <taxon>Actinomycetes</taxon>
        <taxon>Mycobacteriales</taxon>
        <taxon>Nocardiaceae</taxon>
        <taxon>Nocardia</taxon>
    </lineage>
</organism>
<keyword evidence="1" id="KW-0175">Coiled coil</keyword>
<name>A0A7K0DC18_9NOCA</name>
<protein>
    <recommendedName>
        <fullName evidence="4">YbaB/EbfC DNA-binding family protein</fullName>
    </recommendedName>
</protein>
<proteinExistence type="predicted"/>
<dbReference type="Gene3D" id="3.30.1310.10">
    <property type="entry name" value="Nucleoid-associated protein YbaB-like domain"/>
    <property type="match status" value="1"/>
</dbReference>
<sequence>MSAEMDALVAAATDKLEALEAALQGLGQVRGKHTSEDGLVSVEVNSDGALVGLRLAESITSRPPAEVGQAIIQACTQAAQDAGEQRSKVVATLNSSFTTQQPGNVGGRAE</sequence>
<dbReference type="Pfam" id="PF02575">
    <property type="entry name" value="YbaB_DNA_bd"/>
    <property type="match status" value="1"/>
</dbReference>
<comment type="caution">
    <text evidence="2">The sequence shown here is derived from an EMBL/GenBank/DDBJ whole genome shotgun (WGS) entry which is preliminary data.</text>
</comment>
<dbReference type="InterPro" id="IPR036894">
    <property type="entry name" value="YbaB-like_sf"/>
</dbReference>
<dbReference type="EMBL" id="WEGK01000019">
    <property type="protein sequence ID" value="MQY23335.1"/>
    <property type="molecule type" value="Genomic_DNA"/>
</dbReference>
<dbReference type="SUPFAM" id="SSF82607">
    <property type="entry name" value="YbaB-like"/>
    <property type="match status" value="1"/>
</dbReference>
<dbReference type="GO" id="GO:0003677">
    <property type="term" value="F:DNA binding"/>
    <property type="evidence" value="ECO:0007669"/>
    <property type="project" value="InterPro"/>
</dbReference>
<gene>
    <name evidence="2" type="ORF">NRB20_64630</name>
</gene>
<dbReference type="InterPro" id="IPR004401">
    <property type="entry name" value="YbaB/EbfC"/>
</dbReference>
<dbReference type="RefSeq" id="WP_153415122.1">
    <property type="nucleotide sequence ID" value="NZ_WEGK01000019.1"/>
</dbReference>
<reference evidence="2 3" key="1">
    <citation type="submission" date="2019-10" db="EMBL/GenBank/DDBJ databases">
        <title>Nocardia macrotermitis sp. nov. and Nocardia aurantia sp. nov., isolated from the gut of fungus growing-termite Macrotermes natalensis.</title>
        <authorList>
            <person name="Benndorf R."/>
            <person name="Schwitalla J."/>
            <person name="Martin K."/>
            <person name="De Beer W."/>
            <person name="Kaster A.-K."/>
            <person name="Vollmers J."/>
            <person name="Poulsen M."/>
            <person name="Beemelmanns C."/>
        </authorList>
    </citation>
    <scope>NUCLEOTIDE SEQUENCE [LARGE SCALE GENOMIC DNA]</scope>
    <source>
        <strain evidence="2 3">RB20</strain>
    </source>
</reference>
<dbReference type="OrthoDB" id="3623823at2"/>
<evidence type="ECO:0000313" key="3">
    <source>
        <dbReference type="Proteomes" id="UP000438448"/>
    </source>
</evidence>
<keyword evidence="3" id="KW-1185">Reference proteome</keyword>
<evidence type="ECO:0008006" key="4">
    <source>
        <dbReference type="Google" id="ProtNLM"/>
    </source>
</evidence>
<dbReference type="Proteomes" id="UP000438448">
    <property type="component" value="Unassembled WGS sequence"/>
</dbReference>